<comment type="caution">
    <text evidence="3">The sequence shown here is derived from an EMBL/GenBank/DDBJ whole genome shotgun (WGS) entry which is preliminary data.</text>
</comment>
<dbReference type="Proteomes" id="UP001301350">
    <property type="component" value="Unassembled WGS sequence"/>
</dbReference>
<feature type="region of interest" description="Disordered" evidence="1">
    <location>
        <begin position="75"/>
        <end position="95"/>
    </location>
</feature>
<keyword evidence="4" id="KW-1185">Reference proteome</keyword>
<name>A0AAV9J385_CYACA</name>
<reference evidence="3 4" key="1">
    <citation type="submission" date="2022-07" db="EMBL/GenBank/DDBJ databases">
        <title>Genome-wide signatures of adaptation to extreme environments.</title>
        <authorList>
            <person name="Cho C.H."/>
            <person name="Yoon H.S."/>
        </authorList>
    </citation>
    <scope>NUCLEOTIDE SEQUENCE [LARGE SCALE GENOMIC DNA]</scope>
    <source>
        <strain evidence="3 4">DBV 063 E5</strain>
    </source>
</reference>
<feature type="chain" id="PRO_5043709698" evidence="2">
    <location>
        <begin position="18"/>
        <end position="95"/>
    </location>
</feature>
<gene>
    <name evidence="3" type="ORF">CDCA_CDCA20G4850</name>
</gene>
<proteinExistence type="predicted"/>
<accession>A0AAV9J385</accession>
<sequence length="95" mass="10496">MALRSNLCAFFMGAALAAGAGYYRLQREVVRAGALVDRSVQELQERVLTLRQTSFEMERDVSWLRDEVRRLTARGDSGEAVGDPVASATLHRATP</sequence>
<evidence type="ECO:0000313" key="3">
    <source>
        <dbReference type="EMBL" id="KAK4538825.1"/>
    </source>
</evidence>
<evidence type="ECO:0000256" key="2">
    <source>
        <dbReference type="SAM" id="SignalP"/>
    </source>
</evidence>
<evidence type="ECO:0000256" key="1">
    <source>
        <dbReference type="SAM" id="MobiDB-lite"/>
    </source>
</evidence>
<dbReference type="AlphaFoldDB" id="A0AAV9J385"/>
<dbReference type="EMBL" id="JANCYW010000020">
    <property type="protein sequence ID" value="KAK4538825.1"/>
    <property type="molecule type" value="Genomic_DNA"/>
</dbReference>
<keyword evidence="2" id="KW-0732">Signal</keyword>
<protein>
    <submittedName>
        <fullName evidence="3">Uncharacterized protein</fullName>
    </submittedName>
</protein>
<feature type="signal peptide" evidence="2">
    <location>
        <begin position="1"/>
        <end position="17"/>
    </location>
</feature>
<evidence type="ECO:0000313" key="4">
    <source>
        <dbReference type="Proteomes" id="UP001301350"/>
    </source>
</evidence>
<organism evidence="3 4">
    <name type="scientific">Cyanidium caldarium</name>
    <name type="common">Red alga</name>
    <dbReference type="NCBI Taxonomy" id="2771"/>
    <lineage>
        <taxon>Eukaryota</taxon>
        <taxon>Rhodophyta</taxon>
        <taxon>Bangiophyceae</taxon>
        <taxon>Cyanidiales</taxon>
        <taxon>Cyanidiaceae</taxon>
        <taxon>Cyanidium</taxon>
    </lineage>
</organism>